<dbReference type="Pfam" id="PF25989">
    <property type="entry name" value="YknX_C"/>
    <property type="match status" value="1"/>
</dbReference>
<evidence type="ECO:0000313" key="6">
    <source>
        <dbReference type="Proteomes" id="UP001597525"/>
    </source>
</evidence>
<dbReference type="NCBIfam" id="TIGR01730">
    <property type="entry name" value="RND_mfp"/>
    <property type="match status" value="1"/>
</dbReference>
<dbReference type="InterPro" id="IPR006143">
    <property type="entry name" value="RND_pump_MFP"/>
</dbReference>
<evidence type="ECO:0000313" key="5">
    <source>
        <dbReference type="EMBL" id="MFD2968765.1"/>
    </source>
</evidence>
<accession>A0ABW6BJ72</accession>
<keyword evidence="6" id="KW-1185">Reference proteome</keyword>
<sequence length="342" mass="36915">MGIFKWKAAGAVILILALTGCRTEEKKENVQQSIKVATETITISDEPGVLQYSGTLEPDNKVTIGFAVPGVINNVGIQEGEFVRKGQLLASIDATEYIHAHEIAQATLEQAEDMFTRLNGLYSKGSLPEKDYIDIKTKLAQAKANKAINAKHIKDSKLLSPMDGIVTQKMVEQGSTAAPGMPAFNIVKTDYLYAKVTVPESEVGIIKKGMDATVYIPTLEASFNGKVSIIIPQADPVSKTYDVKIRLINSGQLLPGMLTQTSVQTGKSDQVIHIPASAIIKGEDNVSYVFLVTDKNKALRKRVELGSITGKNSVIIKQGLQQGDRLVVNGQAKLKDGSSVSF</sequence>
<dbReference type="Gene3D" id="2.40.30.170">
    <property type="match status" value="1"/>
</dbReference>
<reference evidence="6" key="1">
    <citation type="journal article" date="2019" name="Int. J. Syst. Evol. Microbiol.">
        <title>The Global Catalogue of Microorganisms (GCM) 10K type strain sequencing project: providing services to taxonomists for standard genome sequencing and annotation.</title>
        <authorList>
            <consortium name="The Broad Institute Genomics Platform"/>
            <consortium name="The Broad Institute Genome Sequencing Center for Infectious Disease"/>
            <person name="Wu L."/>
            <person name="Ma J."/>
        </authorList>
    </citation>
    <scope>NUCLEOTIDE SEQUENCE [LARGE SCALE GENOMIC DNA]</scope>
    <source>
        <strain evidence="6">KCTC 22814</strain>
    </source>
</reference>
<evidence type="ECO:0000259" key="3">
    <source>
        <dbReference type="Pfam" id="PF25954"/>
    </source>
</evidence>
<dbReference type="PANTHER" id="PTHR30469">
    <property type="entry name" value="MULTIDRUG RESISTANCE PROTEIN MDTA"/>
    <property type="match status" value="1"/>
</dbReference>
<dbReference type="InterPro" id="IPR058792">
    <property type="entry name" value="Beta-barrel_RND_2"/>
</dbReference>
<dbReference type="EMBL" id="JBHUPB010000010">
    <property type="protein sequence ID" value="MFD2968765.1"/>
    <property type="molecule type" value="Genomic_DNA"/>
</dbReference>
<feature type="domain" description="CusB-like beta-barrel" evidence="3">
    <location>
        <begin position="195"/>
        <end position="265"/>
    </location>
</feature>
<name>A0ABW6BJ72_9SPHI</name>
<evidence type="ECO:0000259" key="4">
    <source>
        <dbReference type="Pfam" id="PF25989"/>
    </source>
</evidence>
<dbReference type="RefSeq" id="WP_320184967.1">
    <property type="nucleotide sequence ID" value="NZ_CP138332.1"/>
</dbReference>
<comment type="similarity">
    <text evidence="1">Belongs to the membrane fusion protein (MFP) (TC 8.A.1) family.</text>
</comment>
<dbReference type="InterPro" id="IPR058625">
    <property type="entry name" value="MdtA-like_BSH"/>
</dbReference>
<dbReference type="SUPFAM" id="SSF111369">
    <property type="entry name" value="HlyD-like secretion proteins"/>
    <property type="match status" value="1"/>
</dbReference>
<protein>
    <submittedName>
        <fullName evidence="5">Efflux RND transporter periplasmic adaptor subunit</fullName>
    </submittedName>
</protein>
<evidence type="ECO:0000256" key="1">
    <source>
        <dbReference type="ARBA" id="ARBA00009477"/>
    </source>
</evidence>
<dbReference type="Gene3D" id="1.10.287.470">
    <property type="entry name" value="Helix hairpin bin"/>
    <property type="match status" value="1"/>
</dbReference>
<feature type="domain" description="Multidrug resistance protein MdtA-like barrel-sandwich hybrid" evidence="2">
    <location>
        <begin position="60"/>
        <end position="188"/>
    </location>
</feature>
<dbReference type="Pfam" id="PF25917">
    <property type="entry name" value="BSH_RND"/>
    <property type="match status" value="1"/>
</dbReference>
<dbReference type="PANTHER" id="PTHR30469:SF20">
    <property type="entry name" value="EFFLUX RND TRANSPORTER PERIPLASMIC ADAPTOR SUBUNIT"/>
    <property type="match status" value="1"/>
</dbReference>
<organism evidence="5 6">
    <name type="scientific">Sphingobacterium bambusae</name>
    <dbReference type="NCBI Taxonomy" id="662858"/>
    <lineage>
        <taxon>Bacteria</taxon>
        <taxon>Pseudomonadati</taxon>
        <taxon>Bacteroidota</taxon>
        <taxon>Sphingobacteriia</taxon>
        <taxon>Sphingobacteriales</taxon>
        <taxon>Sphingobacteriaceae</taxon>
        <taxon>Sphingobacterium</taxon>
    </lineage>
</organism>
<dbReference type="Pfam" id="PF25954">
    <property type="entry name" value="Beta-barrel_RND_2"/>
    <property type="match status" value="1"/>
</dbReference>
<evidence type="ECO:0000259" key="2">
    <source>
        <dbReference type="Pfam" id="PF25917"/>
    </source>
</evidence>
<dbReference type="InterPro" id="IPR058637">
    <property type="entry name" value="YknX-like_C"/>
</dbReference>
<gene>
    <name evidence="5" type="ORF">ACFS7Y_15300</name>
</gene>
<dbReference type="Gene3D" id="2.40.420.20">
    <property type="match status" value="1"/>
</dbReference>
<dbReference type="Proteomes" id="UP001597525">
    <property type="component" value="Unassembled WGS sequence"/>
</dbReference>
<dbReference type="Gene3D" id="2.40.50.100">
    <property type="match status" value="1"/>
</dbReference>
<proteinExistence type="inferred from homology"/>
<feature type="domain" description="YknX-like C-terminal permuted SH3-like" evidence="4">
    <location>
        <begin position="271"/>
        <end position="341"/>
    </location>
</feature>
<comment type="caution">
    <text evidence="5">The sequence shown here is derived from an EMBL/GenBank/DDBJ whole genome shotgun (WGS) entry which is preliminary data.</text>
</comment>
<dbReference type="PROSITE" id="PS51257">
    <property type="entry name" value="PROKAR_LIPOPROTEIN"/>
    <property type="match status" value="1"/>
</dbReference>